<gene>
    <name evidence="10" type="ORF">FFLO_04601</name>
</gene>
<dbReference type="Pfam" id="PF04577">
    <property type="entry name" value="Glyco_transf_61"/>
    <property type="match status" value="1"/>
</dbReference>
<dbReference type="InterPro" id="IPR049625">
    <property type="entry name" value="Glyco_transf_61_cat"/>
</dbReference>
<evidence type="ECO:0000313" key="10">
    <source>
        <dbReference type="EMBL" id="KAG7531046.1"/>
    </source>
</evidence>
<evidence type="ECO:0000256" key="3">
    <source>
        <dbReference type="ARBA" id="ARBA00022679"/>
    </source>
</evidence>
<evidence type="ECO:0000256" key="1">
    <source>
        <dbReference type="ARBA" id="ARBA00004167"/>
    </source>
</evidence>
<dbReference type="GO" id="GO:0035269">
    <property type="term" value="P:protein O-linked glycosylation via mannose"/>
    <property type="evidence" value="ECO:0007669"/>
    <property type="project" value="TreeGrafter"/>
</dbReference>
<accession>A0A8K0JJ53</accession>
<feature type="domain" description="Glycosyltransferase 61 catalytic" evidence="9">
    <location>
        <begin position="323"/>
        <end position="426"/>
    </location>
</feature>
<keyword evidence="3" id="KW-0808">Transferase</keyword>
<evidence type="ECO:0000256" key="8">
    <source>
        <dbReference type="SAM" id="SignalP"/>
    </source>
</evidence>
<evidence type="ECO:0000313" key="11">
    <source>
        <dbReference type="Proteomes" id="UP000812966"/>
    </source>
</evidence>
<feature type="chain" id="PRO_5035472608" description="Glycosyltransferase 61 catalytic domain-containing protein" evidence="8">
    <location>
        <begin position="36"/>
        <end position="542"/>
    </location>
</feature>
<dbReference type="GO" id="GO:0005783">
    <property type="term" value="C:endoplasmic reticulum"/>
    <property type="evidence" value="ECO:0007669"/>
    <property type="project" value="TreeGrafter"/>
</dbReference>
<feature type="signal peptide" evidence="8">
    <location>
        <begin position="1"/>
        <end position="35"/>
    </location>
</feature>
<dbReference type="PANTHER" id="PTHR20961">
    <property type="entry name" value="GLYCOSYLTRANSFERASE"/>
    <property type="match status" value="1"/>
</dbReference>
<evidence type="ECO:0000259" key="9">
    <source>
        <dbReference type="Pfam" id="PF04577"/>
    </source>
</evidence>
<evidence type="ECO:0000256" key="5">
    <source>
        <dbReference type="ARBA" id="ARBA00022989"/>
    </source>
</evidence>
<dbReference type="EMBL" id="JABELV010000100">
    <property type="protein sequence ID" value="KAG7531046.1"/>
    <property type="molecule type" value="Genomic_DNA"/>
</dbReference>
<keyword evidence="2" id="KW-0328">Glycosyltransferase</keyword>
<evidence type="ECO:0000256" key="2">
    <source>
        <dbReference type="ARBA" id="ARBA00022676"/>
    </source>
</evidence>
<evidence type="ECO:0000256" key="7">
    <source>
        <dbReference type="ARBA" id="ARBA00023180"/>
    </source>
</evidence>
<keyword evidence="11" id="KW-1185">Reference proteome</keyword>
<keyword evidence="6" id="KW-0472">Membrane</keyword>
<proteinExistence type="predicted"/>
<dbReference type="InterPro" id="IPR007657">
    <property type="entry name" value="Glycosyltransferase_61"/>
</dbReference>
<dbReference type="PANTHER" id="PTHR20961:SF38">
    <property type="entry name" value="PROTEIN O-LINKED-MANNOSE BETA-1,4-N-ACETYLGLUCOSAMINYLTRANSFERASE 2"/>
    <property type="match status" value="1"/>
</dbReference>
<reference evidence="10" key="1">
    <citation type="submission" date="2020-04" db="EMBL/GenBank/DDBJ databases">
        <title>Analysis of mating type loci in Filobasidium floriforme.</title>
        <authorList>
            <person name="Nowrousian M."/>
        </authorList>
    </citation>
    <scope>NUCLEOTIDE SEQUENCE</scope>
    <source>
        <strain evidence="10">CBS 6242</strain>
    </source>
</reference>
<comment type="subcellular location">
    <subcellularLocation>
        <location evidence="1">Membrane</location>
        <topology evidence="1">Single-pass membrane protein</topology>
    </subcellularLocation>
</comment>
<organism evidence="10 11">
    <name type="scientific">Filobasidium floriforme</name>
    <dbReference type="NCBI Taxonomy" id="5210"/>
    <lineage>
        <taxon>Eukaryota</taxon>
        <taxon>Fungi</taxon>
        <taxon>Dikarya</taxon>
        <taxon>Basidiomycota</taxon>
        <taxon>Agaricomycotina</taxon>
        <taxon>Tremellomycetes</taxon>
        <taxon>Filobasidiales</taxon>
        <taxon>Filobasidiaceae</taxon>
        <taxon>Filobasidium</taxon>
    </lineage>
</organism>
<name>A0A8K0JJ53_9TREE</name>
<dbReference type="Proteomes" id="UP000812966">
    <property type="component" value="Unassembled WGS sequence"/>
</dbReference>
<evidence type="ECO:0000256" key="4">
    <source>
        <dbReference type="ARBA" id="ARBA00022692"/>
    </source>
</evidence>
<keyword evidence="8" id="KW-0732">Signal</keyword>
<dbReference type="GO" id="GO:0097363">
    <property type="term" value="F:protein O-acetylglucosaminyltransferase activity"/>
    <property type="evidence" value="ECO:0007669"/>
    <property type="project" value="TreeGrafter"/>
</dbReference>
<dbReference type="AlphaFoldDB" id="A0A8K0JJ53"/>
<dbReference type="GO" id="GO:0016020">
    <property type="term" value="C:membrane"/>
    <property type="evidence" value="ECO:0007669"/>
    <property type="project" value="UniProtKB-SubCell"/>
</dbReference>
<keyword evidence="4" id="KW-0812">Transmembrane</keyword>
<comment type="caution">
    <text evidence="10">The sequence shown here is derived from an EMBL/GenBank/DDBJ whole genome shotgun (WGS) entry which is preliminary data.</text>
</comment>
<keyword evidence="7" id="KW-0325">Glycoprotein</keyword>
<sequence length="542" mass="60232">MPMLINRSTLGPKRAALAGALCLLLVLFLWSRSDGSPPRLPLSSDRLISVASFPTSKLVRRIDGYNVLENVLAHDDKSYIITDDLSTINSNLIISQPGDRKHSQLKILSRAQADNLLRGTCRTYPEACEEVGDDLELRVQHLSGISLYLADEPDAPTSSSGLEGYHHYAAELIFAGYRAGMSSLTRSEADAVIMGKQEDISRVIFPGRDLGGGGGGWGDEAGLGSNLKLNEMIVRHGLACDVVEQEHWQQFTAREAPWVLLEKVVIVDRKAATQNHSSDPFLWNQPALSALQTPVGATNPAAFFARPRTRLIRHLLQGPDMHIPTLRKKRNKSFNGKQVKIVYFSQQGSNRRLVNEDHEFLVELLESLEKQSRGRFGQKVSVEVVDPEVVSAEDQVRSVLDADIVLGIHDSPLTHTLWMSPGGVVIEIFPPNAFLRDYQIIAEALGHRHVAVWNDRQYKAEEWMKHEGELRREALNDGAVIPVRVASTITAIQTHDLKILQLAFAAGSWIYSPGSTDSYYEDVARSHLMCANVAMYEEHPEM</sequence>
<evidence type="ECO:0000256" key="6">
    <source>
        <dbReference type="ARBA" id="ARBA00023136"/>
    </source>
</evidence>
<keyword evidence="5" id="KW-1133">Transmembrane helix</keyword>
<protein>
    <recommendedName>
        <fullName evidence="9">Glycosyltransferase 61 catalytic domain-containing protein</fullName>
    </recommendedName>
</protein>